<keyword evidence="2" id="KW-1185">Reference proteome</keyword>
<name>M1C9B7_SOLTU</name>
<dbReference type="PANTHER" id="PTHR48478:SF1">
    <property type="entry name" value="LECTIN-LIKE"/>
    <property type="match status" value="1"/>
</dbReference>
<evidence type="ECO:0000313" key="1">
    <source>
        <dbReference type="EnsemblPlants" id="PGSC0003DMT400062621"/>
    </source>
</evidence>
<protein>
    <submittedName>
        <fullName evidence="1">Protein PHLOEM PROTEIN 2-LIKE A1</fullName>
    </submittedName>
</protein>
<dbReference type="GO" id="GO:0030246">
    <property type="term" value="F:carbohydrate binding"/>
    <property type="evidence" value="ECO:0007669"/>
    <property type="project" value="InterPro"/>
</dbReference>
<organism evidence="1 2">
    <name type="scientific">Solanum tuberosum</name>
    <name type="common">Potato</name>
    <dbReference type="NCBI Taxonomy" id="4113"/>
    <lineage>
        <taxon>Eukaryota</taxon>
        <taxon>Viridiplantae</taxon>
        <taxon>Streptophyta</taxon>
        <taxon>Embryophyta</taxon>
        <taxon>Tracheophyta</taxon>
        <taxon>Spermatophyta</taxon>
        <taxon>Magnoliopsida</taxon>
        <taxon>eudicotyledons</taxon>
        <taxon>Gunneridae</taxon>
        <taxon>Pentapetalae</taxon>
        <taxon>asterids</taxon>
        <taxon>lamiids</taxon>
        <taxon>Solanales</taxon>
        <taxon>Solanaceae</taxon>
        <taxon>Solanoideae</taxon>
        <taxon>Solaneae</taxon>
        <taxon>Solanum</taxon>
    </lineage>
</organism>
<sequence length="144" mass="16517">MGQSLCCNNYLCTKSASVDNNTNVQISYTNDLNDLPHRCSEILKDASMDVHTYCKDKLYDILYQGIVFSDGKTKYWVDKETGKNCFMLFAKNLTIIDQMDHRKWTWQRSKEHRKPGSASNASLIQLEHSESIGESVHSLFLKSV</sequence>
<proteinExistence type="predicted"/>
<dbReference type="Proteomes" id="UP000011115">
    <property type="component" value="Unassembled WGS sequence"/>
</dbReference>
<dbReference type="Gramene" id="PGSC0003DMT400062621">
    <property type="protein sequence ID" value="PGSC0003DMT400062621"/>
    <property type="gene ID" value="PGSC0003DMG402024369"/>
</dbReference>
<dbReference type="InterPro" id="IPR052147">
    <property type="entry name" value="PP2-like/Lectin"/>
</dbReference>
<evidence type="ECO:0000313" key="2">
    <source>
        <dbReference type="Proteomes" id="UP000011115"/>
    </source>
</evidence>
<dbReference type="PANTHER" id="PTHR48478">
    <property type="entry name" value="LECTIN-LIKE"/>
    <property type="match status" value="1"/>
</dbReference>
<reference evidence="2" key="1">
    <citation type="journal article" date="2011" name="Nature">
        <title>Genome sequence and analysis of the tuber crop potato.</title>
        <authorList>
            <consortium name="The Potato Genome Sequencing Consortium"/>
        </authorList>
    </citation>
    <scope>NUCLEOTIDE SEQUENCE [LARGE SCALE GENOMIC DNA]</scope>
    <source>
        <strain evidence="2">cv. DM1-3 516 R44</strain>
    </source>
</reference>
<dbReference type="EnsemblPlants" id="PGSC0003DMT400062621">
    <property type="protein sequence ID" value="PGSC0003DMT400062621"/>
    <property type="gene ID" value="PGSC0003DMG402024369"/>
</dbReference>
<reference evidence="1" key="2">
    <citation type="submission" date="2015-06" db="UniProtKB">
        <authorList>
            <consortium name="EnsemblPlants"/>
        </authorList>
    </citation>
    <scope>IDENTIFICATION</scope>
    <source>
        <strain evidence="1">DM1-3 516 R44</strain>
    </source>
</reference>
<dbReference type="AlphaFoldDB" id="M1C9B7"/>
<accession>M1C9B7</accession>